<organism evidence="2">
    <name type="scientific">Clastoptera arizonana</name>
    <name type="common">Arizona spittle bug</name>
    <dbReference type="NCBI Taxonomy" id="38151"/>
    <lineage>
        <taxon>Eukaryota</taxon>
        <taxon>Metazoa</taxon>
        <taxon>Ecdysozoa</taxon>
        <taxon>Arthropoda</taxon>
        <taxon>Hexapoda</taxon>
        <taxon>Insecta</taxon>
        <taxon>Pterygota</taxon>
        <taxon>Neoptera</taxon>
        <taxon>Paraneoptera</taxon>
        <taxon>Hemiptera</taxon>
        <taxon>Auchenorrhyncha</taxon>
        <taxon>Cercopoidea</taxon>
        <taxon>Clastopteridae</taxon>
        <taxon>Clastoptera</taxon>
    </lineage>
</organism>
<evidence type="ECO:0000313" key="2">
    <source>
        <dbReference type="EMBL" id="JAS21620.1"/>
    </source>
</evidence>
<protein>
    <recommendedName>
        <fullName evidence="3">Protein TsetseEP domain-containing protein</fullName>
    </recommendedName>
</protein>
<reference evidence="2" key="1">
    <citation type="submission" date="2015-12" db="EMBL/GenBank/DDBJ databases">
        <title>De novo transcriptome assembly of four potential Pierce s Disease insect vectors from Arizona vineyards.</title>
        <authorList>
            <person name="Tassone E.E."/>
        </authorList>
    </citation>
    <scope>NUCLEOTIDE SEQUENCE</scope>
</reference>
<proteinExistence type="predicted"/>
<keyword evidence="1" id="KW-0732">Signal</keyword>
<evidence type="ECO:0008006" key="3">
    <source>
        <dbReference type="Google" id="ProtNLM"/>
    </source>
</evidence>
<feature type="chain" id="PRO_5008581011" description="Protein TsetseEP domain-containing protein" evidence="1">
    <location>
        <begin position="18"/>
        <end position="500"/>
    </location>
</feature>
<feature type="signal peptide" evidence="1">
    <location>
        <begin position="1"/>
        <end position="17"/>
    </location>
</feature>
<evidence type="ECO:0000256" key="1">
    <source>
        <dbReference type="SAM" id="SignalP"/>
    </source>
</evidence>
<dbReference type="AlphaFoldDB" id="A0A1B6D7I0"/>
<dbReference type="EMBL" id="GEDC01015678">
    <property type="protein sequence ID" value="JAS21620.1"/>
    <property type="molecule type" value="Transcribed_RNA"/>
</dbReference>
<sequence length="500" mass="55899">MFWGFLLSIFLLNEVNSLTEVQKAVDSELQQFYRVKYLGAPLLLSQLSNYSLEAKATMQLAEQLTQGKIVASLTKVLRPYRAQVNQLARSLTYTPAVECVYVNKTYIVVDANTDESLSVPLVETARNITDLCFEHYSKCVSNSLSNLQGVLSELNMLETKLKSEFIDKGEGVFQNCSNQPTVQKALDCVKIFMDDLRLTLDLFVQVFVINGSLETSEVFSSDIFNEDLYMTSNCLLNSGVEASGAANSVLRDIQSCADSFGVSVTINEIPEIDPSSSLLDQYKFIEDYYRATRSKTLAEVEYNIFINYLSLEIAKARKILSQDMQTTLNSHAGVKAAVRIAAQSRSIPLKICVYKATKYIRMEMAQQQKTARACVESSLNYTLRLQASLNSSYSLLLSDPYRSEHITQIPLCISRNLLNTTNLQLCASAVMSGLELTLDHAEMAYDWSVIEIAEYTVNNKNVNSCINNATSLVSLGKIYQCDEQLFDFLSTSEIDPSLIL</sequence>
<gene>
    <name evidence="2" type="ORF">g.8143</name>
</gene>
<name>A0A1B6D7I0_9HEMI</name>
<accession>A0A1B6D7I0</accession>